<dbReference type="EMBL" id="JAACJM010000043">
    <property type="protein sequence ID" value="KAF5360302.1"/>
    <property type="molecule type" value="Genomic_DNA"/>
</dbReference>
<sequence length="579" mass="66629">MSYAGRRKGSSTSEMISAAYRHFRGPVPTSIDPDTPSRPLNRALLYLGVLSRHIRDGTRNATQRRDSMENYKHNWPFIWSWTSILLKKYVLEGSPSTAPGLEYRDRLLSIVHLVVSFHTDEPDGDWETDFPPSLSLLQTSPDIFLSMVDTWKFVLDNNHPSLSSMFYLVDISLATSLADEALFVSYCQDTNFAPKLIHQLLSYIYTELRQLQERRLHTMQSAFRMLAFLAREASNEVLHLFLTRETLVCVTWAFKLLTNPRIFSKLTSHAASHSIEFLKYIHDVYFSAFDYHGASAIALVFRGDVIHSVSQGFDLVTHEEEGGGTSEVKFDKTLAQLFADLLISIPAYFCHRRVLKAVLQSLQKEFLRSPSSEATLEQIPFGSSPGHRQVLEALQKLKTHAVNFQKSRELFEKQGRIVCANLVCPRRGTHTYRKFRRKQCARCQVTTYCSEQCQRRDWKADDHRTKCDRVCSGVLKDILTDVDRQFMEWYTIHQAQAHREIFNSIPQEHEEPTLMHVVYMDYRDPSDSPYPKITTSTVEHYLEHGRARAKGCSCIDVSEHLETVQGYVVRCCLPFPAEH</sequence>
<evidence type="ECO:0000313" key="7">
    <source>
        <dbReference type="Proteomes" id="UP000559256"/>
    </source>
</evidence>
<dbReference type="SUPFAM" id="SSF144232">
    <property type="entry name" value="HIT/MYND zinc finger-like"/>
    <property type="match status" value="1"/>
</dbReference>
<dbReference type="Proteomes" id="UP000559256">
    <property type="component" value="Unassembled WGS sequence"/>
</dbReference>
<organism evidence="6 7">
    <name type="scientific">Tetrapyrgos nigripes</name>
    <dbReference type="NCBI Taxonomy" id="182062"/>
    <lineage>
        <taxon>Eukaryota</taxon>
        <taxon>Fungi</taxon>
        <taxon>Dikarya</taxon>
        <taxon>Basidiomycota</taxon>
        <taxon>Agaricomycotina</taxon>
        <taxon>Agaricomycetes</taxon>
        <taxon>Agaricomycetidae</taxon>
        <taxon>Agaricales</taxon>
        <taxon>Marasmiineae</taxon>
        <taxon>Marasmiaceae</taxon>
        <taxon>Tetrapyrgos</taxon>
    </lineage>
</organism>
<evidence type="ECO:0000256" key="1">
    <source>
        <dbReference type="ARBA" id="ARBA00022723"/>
    </source>
</evidence>
<dbReference type="OrthoDB" id="341421at2759"/>
<dbReference type="GO" id="GO:0008270">
    <property type="term" value="F:zinc ion binding"/>
    <property type="evidence" value="ECO:0007669"/>
    <property type="project" value="UniProtKB-KW"/>
</dbReference>
<keyword evidence="1" id="KW-0479">Metal-binding</keyword>
<comment type="caution">
    <text evidence="6">The sequence shown here is derived from an EMBL/GenBank/DDBJ whole genome shotgun (WGS) entry which is preliminary data.</text>
</comment>
<dbReference type="Gene3D" id="6.10.140.2220">
    <property type="match status" value="1"/>
</dbReference>
<evidence type="ECO:0000259" key="5">
    <source>
        <dbReference type="PROSITE" id="PS50865"/>
    </source>
</evidence>
<dbReference type="PROSITE" id="PS50865">
    <property type="entry name" value="ZF_MYND_2"/>
    <property type="match status" value="1"/>
</dbReference>
<keyword evidence="2 4" id="KW-0863">Zinc-finger</keyword>
<protein>
    <recommendedName>
        <fullName evidence="5">MYND-type domain-containing protein</fullName>
    </recommendedName>
</protein>
<feature type="domain" description="MYND-type" evidence="5">
    <location>
        <begin position="421"/>
        <end position="467"/>
    </location>
</feature>
<dbReference type="AlphaFoldDB" id="A0A8H5G8G5"/>
<evidence type="ECO:0000313" key="6">
    <source>
        <dbReference type="EMBL" id="KAF5360302.1"/>
    </source>
</evidence>
<keyword evidence="3" id="KW-0862">Zinc</keyword>
<dbReference type="Pfam" id="PF01753">
    <property type="entry name" value="zf-MYND"/>
    <property type="match status" value="1"/>
</dbReference>
<evidence type="ECO:0000256" key="4">
    <source>
        <dbReference type="PROSITE-ProRule" id="PRU00134"/>
    </source>
</evidence>
<dbReference type="InterPro" id="IPR002893">
    <property type="entry name" value="Znf_MYND"/>
</dbReference>
<proteinExistence type="predicted"/>
<evidence type="ECO:0000256" key="2">
    <source>
        <dbReference type="ARBA" id="ARBA00022771"/>
    </source>
</evidence>
<keyword evidence="7" id="KW-1185">Reference proteome</keyword>
<reference evidence="6 7" key="1">
    <citation type="journal article" date="2020" name="ISME J.">
        <title>Uncovering the hidden diversity of litter-decomposition mechanisms in mushroom-forming fungi.</title>
        <authorList>
            <person name="Floudas D."/>
            <person name="Bentzer J."/>
            <person name="Ahren D."/>
            <person name="Johansson T."/>
            <person name="Persson P."/>
            <person name="Tunlid A."/>
        </authorList>
    </citation>
    <scope>NUCLEOTIDE SEQUENCE [LARGE SCALE GENOMIC DNA]</scope>
    <source>
        <strain evidence="6 7">CBS 291.85</strain>
    </source>
</reference>
<accession>A0A8H5G8G5</accession>
<evidence type="ECO:0000256" key="3">
    <source>
        <dbReference type="ARBA" id="ARBA00022833"/>
    </source>
</evidence>
<name>A0A8H5G8G5_9AGAR</name>
<gene>
    <name evidence="6" type="ORF">D9758_009103</name>
</gene>